<evidence type="ECO:0000313" key="1">
    <source>
        <dbReference type="EMBL" id="GJJ06420.1"/>
    </source>
</evidence>
<name>A0AAV4ZXE7_9AGAM</name>
<organism evidence="1 2">
    <name type="scientific">Clathrus columnatus</name>
    <dbReference type="NCBI Taxonomy" id="1419009"/>
    <lineage>
        <taxon>Eukaryota</taxon>
        <taxon>Fungi</taxon>
        <taxon>Dikarya</taxon>
        <taxon>Basidiomycota</taxon>
        <taxon>Agaricomycotina</taxon>
        <taxon>Agaricomycetes</taxon>
        <taxon>Phallomycetidae</taxon>
        <taxon>Phallales</taxon>
        <taxon>Clathraceae</taxon>
        <taxon>Clathrus</taxon>
    </lineage>
</organism>
<gene>
    <name evidence="1" type="ORF">Clacol_000611</name>
</gene>
<dbReference type="EMBL" id="BPWL01000001">
    <property type="protein sequence ID" value="GJJ06420.1"/>
    <property type="molecule type" value="Genomic_DNA"/>
</dbReference>
<comment type="caution">
    <text evidence="1">The sequence shown here is derived from an EMBL/GenBank/DDBJ whole genome shotgun (WGS) entry which is preliminary data.</text>
</comment>
<evidence type="ECO:0000313" key="2">
    <source>
        <dbReference type="Proteomes" id="UP001050691"/>
    </source>
</evidence>
<protein>
    <submittedName>
        <fullName evidence="1">Uncharacterized protein</fullName>
    </submittedName>
</protein>
<proteinExistence type="predicted"/>
<dbReference type="Proteomes" id="UP001050691">
    <property type="component" value="Unassembled WGS sequence"/>
</dbReference>
<sequence>MLPRSLSILRFQRTVITRSFTSSTIGKRSSLTAQVLDQDDFTFDGSFGEDEDLFGSTAAPNNTVDPAQDNSNSHRHMRSELFNALYVSTLATLNLRGQMSQPPRKSTVVRLTALAENKEDLRRVLEVVSAWRNVSRPPDPKTCEQFFGRCETLDHPEVALEALQNRSKYGMDIPSIATARRLLHALSRPASKITREILFNTLSFADLYPSYLLPPACKDVVSCAILASTISRSVKYLPQTEETRNDLVNAVTIGDAWKEVLLELRETAKDPLERNGVMEPKTLHRLKGRVIEIRTVLRKSEKRSEPWLKRLESRVSRELDV</sequence>
<accession>A0AAV4ZXE7</accession>
<keyword evidence="2" id="KW-1185">Reference proteome</keyword>
<dbReference type="AlphaFoldDB" id="A0AAV4ZXE7"/>
<reference evidence="1" key="1">
    <citation type="submission" date="2021-10" db="EMBL/GenBank/DDBJ databases">
        <title>De novo Genome Assembly of Clathrus columnatus (Basidiomycota, Fungi) Using Illumina and Nanopore Sequence Data.</title>
        <authorList>
            <person name="Ogiso-Tanaka E."/>
            <person name="Itagaki H."/>
            <person name="Hosoya T."/>
            <person name="Hosaka K."/>
        </authorList>
    </citation>
    <scope>NUCLEOTIDE SEQUENCE</scope>
    <source>
        <strain evidence="1">MO-923</strain>
    </source>
</reference>